<sequence length="303" mass="33684">MSSMLEIRHLRLVRAIAEEGGPTRAAARLHLTQSAVSHQLAELEGKLGVELFTRVRRQLKLTPAGARLLDAARTMLTDLARVERELHHAGARKPETFRLAVECFTAYHWLPPVLEVLASEHPHVDVRIVMEATREPIPALLGGDLELALASSPVRDRDLVVKPLFTDEWTVILAPDHPLTARPYLTMSELGREKLFAHDAPRADVERLRELLASERAAMPRTAIVPLTDAIVELVKAGLGVGLLSRWAVAPSLARGEIVARRLTRAGIKEKWSAVYRRDAATRFPLARFADLLAQRGRARGWV</sequence>
<dbReference type="InterPro" id="IPR000847">
    <property type="entry name" value="LysR_HTH_N"/>
</dbReference>
<evidence type="ECO:0000256" key="3">
    <source>
        <dbReference type="ARBA" id="ARBA00023125"/>
    </source>
</evidence>
<reference evidence="6 7" key="1">
    <citation type="submission" date="2021-12" db="EMBL/GenBank/DDBJ databases">
        <title>Discovery of the Pendulisporaceae a myxobacterial family with distinct sporulation behavior and unique specialized metabolism.</title>
        <authorList>
            <person name="Garcia R."/>
            <person name="Popoff A."/>
            <person name="Bader C.D."/>
            <person name="Loehr J."/>
            <person name="Walesch S."/>
            <person name="Walt C."/>
            <person name="Boldt J."/>
            <person name="Bunk B."/>
            <person name="Haeckl F.J.F.P.J."/>
            <person name="Gunesch A.P."/>
            <person name="Birkelbach J."/>
            <person name="Nuebel U."/>
            <person name="Pietschmann T."/>
            <person name="Bach T."/>
            <person name="Mueller R."/>
        </authorList>
    </citation>
    <scope>NUCLEOTIDE SEQUENCE [LARGE SCALE GENOMIC DNA]</scope>
    <source>
        <strain evidence="6 7">MSr11954</strain>
    </source>
</reference>
<keyword evidence="2" id="KW-0805">Transcription regulation</keyword>
<evidence type="ECO:0000256" key="4">
    <source>
        <dbReference type="ARBA" id="ARBA00023163"/>
    </source>
</evidence>
<dbReference type="CDD" id="cd05466">
    <property type="entry name" value="PBP2_LTTR_substrate"/>
    <property type="match status" value="1"/>
</dbReference>
<protein>
    <submittedName>
        <fullName evidence="6">LysR family transcriptional regulator</fullName>
    </submittedName>
</protein>
<keyword evidence="3" id="KW-0238">DNA-binding</keyword>
<dbReference type="PRINTS" id="PR00039">
    <property type="entry name" value="HTHLYSR"/>
</dbReference>
<dbReference type="InterPro" id="IPR036388">
    <property type="entry name" value="WH-like_DNA-bd_sf"/>
</dbReference>
<dbReference type="PANTHER" id="PTHR30126">
    <property type="entry name" value="HTH-TYPE TRANSCRIPTIONAL REGULATOR"/>
    <property type="match status" value="1"/>
</dbReference>
<evidence type="ECO:0000256" key="1">
    <source>
        <dbReference type="ARBA" id="ARBA00009437"/>
    </source>
</evidence>
<comment type="similarity">
    <text evidence="1">Belongs to the LysR transcriptional regulatory family.</text>
</comment>
<dbReference type="SUPFAM" id="SSF53850">
    <property type="entry name" value="Periplasmic binding protein-like II"/>
    <property type="match status" value="1"/>
</dbReference>
<dbReference type="EMBL" id="CP089984">
    <property type="protein sequence ID" value="WXB15133.1"/>
    <property type="molecule type" value="Genomic_DNA"/>
</dbReference>
<gene>
    <name evidence="6" type="ORF">LZC94_45855</name>
</gene>
<evidence type="ECO:0000256" key="2">
    <source>
        <dbReference type="ARBA" id="ARBA00023015"/>
    </source>
</evidence>
<evidence type="ECO:0000313" key="6">
    <source>
        <dbReference type="EMBL" id="WXB15133.1"/>
    </source>
</evidence>
<dbReference type="SUPFAM" id="SSF46785">
    <property type="entry name" value="Winged helix' DNA-binding domain"/>
    <property type="match status" value="1"/>
</dbReference>
<dbReference type="InterPro" id="IPR005119">
    <property type="entry name" value="LysR_subst-bd"/>
</dbReference>
<dbReference type="Pfam" id="PF03466">
    <property type="entry name" value="LysR_substrate"/>
    <property type="match status" value="1"/>
</dbReference>
<keyword evidence="4" id="KW-0804">Transcription</keyword>
<evidence type="ECO:0000313" key="7">
    <source>
        <dbReference type="Proteomes" id="UP001370348"/>
    </source>
</evidence>
<accession>A0ABZ2LZ42</accession>
<evidence type="ECO:0000259" key="5">
    <source>
        <dbReference type="PROSITE" id="PS50931"/>
    </source>
</evidence>
<name>A0ABZ2LZ42_9BACT</name>
<proteinExistence type="inferred from homology"/>
<dbReference type="PROSITE" id="PS50931">
    <property type="entry name" value="HTH_LYSR"/>
    <property type="match status" value="1"/>
</dbReference>
<dbReference type="Gene3D" id="3.40.190.10">
    <property type="entry name" value="Periplasmic binding protein-like II"/>
    <property type="match status" value="2"/>
</dbReference>
<keyword evidence="7" id="KW-1185">Reference proteome</keyword>
<dbReference type="PANTHER" id="PTHR30126:SF25">
    <property type="entry name" value="HTH-TYPE TRANSCRIPTIONAL REGULATOR METR"/>
    <property type="match status" value="1"/>
</dbReference>
<dbReference type="Pfam" id="PF00126">
    <property type="entry name" value="HTH_1"/>
    <property type="match status" value="1"/>
</dbReference>
<dbReference type="Proteomes" id="UP001370348">
    <property type="component" value="Chromosome"/>
</dbReference>
<dbReference type="Gene3D" id="1.10.10.10">
    <property type="entry name" value="Winged helix-like DNA-binding domain superfamily/Winged helix DNA-binding domain"/>
    <property type="match status" value="1"/>
</dbReference>
<feature type="domain" description="HTH lysR-type" evidence="5">
    <location>
        <begin position="5"/>
        <end position="62"/>
    </location>
</feature>
<dbReference type="RefSeq" id="WP_394824758.1">
    <property type="nucleotide sequence ID" value="NZ_CP089984.1"/>
</dbReference>
<organism evidence="6 7">
    <name type="scientific">Pendulispora albinea</name>
    <dbReference type="NCBI Taxonomy" id="2741071"/>
    <lineage>
        <taxon>Bacteria</taxon>
        <taxon>Pseudomonadati</taxon>
        <taxon>Myxococcota</taxon>
        <taxon>Myxococcia</taxon>
        <taxon>Myxococcales</taxon>
        <taxon>Sorangiineae</taxon>
        <taxon>Pendulisporaceae</taxon>
        <taxon>Pendulispora</taxon>
    </lineage>
</organism>
<dbReference type="InterPro" id="IPR036390">
    <property type="entry name" value="WH_DNA-bd_sf"/>
</dbReference>